<dbReference type="InterPro" id="IPR004146">
    <property type="entry name" value="DC1"/>
</dbReference>
<dbReference type="EMBL" id="JAEFBK010000010">
    <property type="protein sequence ID" value="KAG7559038.1"/>
    <property type="molecule type" value="Genomic_DNA"/>
</dbReference>
<keyword evidence="3" id="KW-0863">Zinc-finger</keyword>
<dbReference type="SMART" id="SM00249">
    <property type="entry name" value="PHD"/>
    <property type="match status" value="3"/>
</dbReference>
<accession>A0A8T1ZK08</accession>
<gene>
    <name evidence="7" type="ORF">ISN45_Aa05g006460</name>
</gene>
<comment type="caution">
    <text evidence="7">The sequence shown here is derived from an EMBL/GenBank/DDBJ whole genome shotgun (WGS) entry which is preliminary data.</text>
</comment>
<dbReference type="GO" id="GO:0008270">
    <property type="term" value="F:zinc ion binding"/>
    <property type="evidence" value="ECO:0007669"/>
    <property type="project" value="UniProtKB-KW"/>
</dbReference>
<dbReference type="PANTHER" id="PTHR32410">
    <property type="entry name" value="CYSTEINE/HISTIDINE-RICH C1 DOMAIN FAMILY PROTEIN"/>
    <property type="match status" value="1"/>
</dbReference>
<reference evidence="7 8" key="1">
    <citation type="submission" date="2020-12" db="EMBL/GenBank/DDBJ databases">
        <title>Concerted genomic and epigenomic changes stabilize Arabidopsis allopolyploids.</title>
        <authorList>
            <person name="Chen Z."/>
        </authorList>
    </citation>
    <scope>NUCLEOTIDE SEQUENCE [LARGE SCALE GENOMIC DNA]</scope>
    <source>
        <strain evidence="7">Allo738</strain>
        <tissue evidence="7">Leaf</tissue>
    </source>
</reference>
<organism evidence="7 8">
    <name type="scientific">Arabidopsis thaliana x Arabidopsis arenosa</name>
    <dbReference type="NCBI Taxonomy" id="1240361"/>
    <lineage>
        <taxon>Eukaryota</taxon>
        <taxon>Viridiplantae</taxon>
        <taxon>Streptophyta</taxon>
        <taxon>Embryophyta</taxon>
        <taxon>Tracheophyta</taxon>
        <taxon>Spermatophyta</taxon>
        <taxon>Magnoliopsida</taxon>
        <taxon>eudicotyledons</taxon>
        <taxon>Gunneridae</taxon>
        <taxon>Pentapetalae</taxon>
        <taxon>rosids</taxon>
        <taxon>malvids</taxon>
        <taxon>Brassicales</taxon>
        <taxon>Brassicaceae</taxon>
        <taxon>Camelineae</taxon>
        <taxon>Arabidopsis</taxon>
    </lineage>
</organism>
<dbReference type="InterPro" id="IPR053192">
    <property type="entry name" value="Vacuole_Formation_Reg"/>
</dbReference>
<keyword evidence="4" id="KW-0862">Zinc</keyword>
<evidence type="ECO:0000256" key="5">
    <source>
        <dbReference type="SAM" id="MobiDB-lite"/>
    </source>
</evidence>
<dbReference type="Pfam" id="PF03107">
    <property type="entry name" value="C1_2"/>
    <property type="match status" value="5"/>
</dbReference>
<dbReference type="AlphaFoldDB" id="A0A8T1ZK08"/>
<dbReference type="InterPro" id="IPR013087">
    <property type="entry name" value="Znf_C2H2_type"/>
</dbReference>
<dbReference type="Pfam" id="PF22926">
    <property type="entry name" value="C1-like_CT"/>
    <property type="match status" value="1"/>
</dbReference>
<dbReference type="PROSITE" id="PS00028">
    <property type="entry name" value="ZINC_FINGER_C2H2_1"/>
    <property type="match status" value="1"/>
</dbReference>
<feature type="region of interest" description="Disordered" evidence="5">
    <location>
        <begin position="1"/>
        <end position="20"/>
    </location>
</feature>
<evidence type="ECO:0000256" key="4">
    <source>
        <dbReference type="ARBA" id="ARBA00022833"/>
    </source>
</evidence>
<dbReference type="Proteomes" id="UP000694240">
    <property type="component" value="Chromosome 10"/>
</dbReference>
<keyword evidence="2" id="KW-0677">Repeat</keyword>
<dbReference type="InterPro" id="IPR054483">
    <property type="entry name" value="DC1-like_CT"/>
</dbReference>
<proteinExistence type="predicted"/>
<evidence type="ECO:0000313" key="8">
    <source>
        <dbReference type="Proteomes" id="UP000694240"/>
    </source>
</evidence>
<evidence type="ECO:0000256" key="2">
    <source>
        <dbReference type="ARBA" id="ARBA00022737"/>
    </source>
</evidence>
<keyword evidence="8" id="KW-1185">Reference proteome</keyword>
<dbReference type="InterPro" id="IPR001965">
    <property type="entry name" value="Znf_PHD"/>
</dbReference>
<evidence type="ECO:0000313" key="7">
    <source>
        <dbReference type="EMBL" id="KAG7559038.1"/>
    </source>
</evidence>
<evidence type="ECO:0000256" key="3">
    <source>
        <dbReference type="ARBA" id="ARBA00022771"/>
    </source>
</evidence>
<dbReference type="PANTHER" id="PTHR32410:SF155">
    <property type="entry name" value="CHP-RICH ZINC FINGER PROTEIN-LIKE"/>
    <property type="match status" value="1"/>
</dbReference>
<evidence type="ECO:0000259" key="6">
    <source>
        <dbReference type="PROSITE" id="PS00028"/>
    </source>
</evidence>
<keyword evidence="1" id="KW-0479">Metal-binding</keyword>
<feature type="domain" description="C2H2-type" evidence="6">
    <location>
        <begin position="65"/>
        <end position="85"/>
    </location>
</feature>
<protein>
    <submittedName>
        <fullName evidence="7">Zinc finger PHD-type</fullName>
    </submittedName>
</protein>
<name>A0A8T1ZK08_9BRAS</name>
<evidence type="ECO:0000256" key="1">
    <source>
        <dbReference type="ARBA" id="ARBA00022723"/>
    </source>
</evidence>
<sequence>MVRLEELSDEDSVNSNQSADEENWNGFRRMKLNGHDHPLYLTGPGVFFSSCCTEIKGGSSDSYHCSWCDLHFHKECAESLHEINHPSHTRHPLTLLTHGVPDDSNIDMCRLCGGTFRKLIYHCSICEFSLDPACAHNPPPLTIDHPKGHEHILTLMPRLIFFICNACGMVGDRSPYVCPQCDFMVHKGCIYLPRVINVNRHHHRVSRSYFLGLGNWVCGVCRQKIDGKYGAYSCSVCPQYAVHSRCATRGDVWDGKELEDEPEEEIEDVEPFKVVGENLINHFTHEEHNLLFKEGGGITKGTIADESILCRACTLPIDLDSFYSCVDCDFILHYICANLPRKKRHVLHNQPLTLQTQIPYHKLYNGVFKCSACTEFSSGFSYIGCGIQLDLWFGSISEPFVHQGHPHPLFFTLPDPKTCGSCGLGYHKVLNCIECDFALCFPCAALPYEVRNQKYDRHPITLSFGEKASGIYWCDICETQVNPNIYFYTCEDCLCTLHVGCVHLRGFIHVSPGHKFAYVGYGFEMIPGNRINRPHCSSCYKLCIGSFLQSSDYDDMYACSLTCFYEFPEC</sequence>